<sequence length="250" mass="28664">MFTKILDFNIFNRDKTALMNYIENFEKVNIISGNPEVLFNGLNNPVLKKNFESGSSIIIPDGVGTVIASKILREPVKEKIAGIDVFREILIKANLEERSIYLLGSKEETIKKCVENIKNEFPKLKISGFHNGFFDLNNCNDIIEDVKSGNPWAVFVAMGSPRQEIFIEKIIGDSNIHIFMGVGGVFDIFAGELKRAPKWMISLGLEWLYRVIKEPFRIRRLLVIPRFLLLVISENLAKRVRMILFKEEEK</sequence>
<dbReference type="EMBL" id="LZZI01000060">
    <property type="protein sequence ID" value="OOM59984.1"/>
    <property type="molecule type" value="Genomic_DNA"/>
</dbReference>
<dbReference type="Pfam" id="PF03808">
    <property type="entry name" value="Glyco_tran_WecG"/>
    <property type="match status" value="1"/>
</dbReference>
<evidence type="ECO:0000256" key="2">
    <source>
        <dbReference type="ARBA" id="ARBA00022679"/>
    </source>
</evidence>
<dbReference type="PANTHER" id="PTHR34136">
    <property type="match status" value="1"/>
</dbReference>
<dbReference type="GO" id="GO:0019350">
    <property type="term" value="P:teichoic acid biosynthetic process"/>
    <property type="evidence" value="ECO:0007669"/>
    <property type="project" value="UniProtKB-UniRule"/>
</dbReference>
<evidence type="ECO:0000256" key="4">
    <source>
        <dbReference type="ARBA" id="ARBA00023316"/>
    </source>
</evidence>
<dbReference type="EMBL" id="JABAGV010000031">
    <property type="protein sequence ID" value="MBC2475638.1"/>
    <property type="molecule type" value="Genomic_DNA"/>
</dbReference>
<comment type="catalytic activity">
    <reaction evidence="5">
        <text>UDP-N-acetyl-alpha-D-mannosamine + N-acetyl-alpha-D-glucosaminyl-di-trans,octa-cis-undecaprenyl diphosphate = N-acetyl-beta-D-mannosaminyl-(1-&gt;4)-N-acetyl-alpha-D-glucosaminyl di-trans,octa-cis-undecaprenyl diphosphate + UDP + H(+)</text>
        <dbReference type="Rhea" id="RHEA:16053"/>
        <dbReference type="ChEBI" id="CHEBI:15378"/>
        <dbReference type="ChEBI" id="CHEBI:58223"/>
        <dbReference type="ChEBI" id="CHEBI:62959"/>
        <dbReference type="ChEBI" id="CHEBI:68623"/>
        <dbReference type="ChEBI" id="CHEBI:132210"/>
        <dbReference type="EC" id="2.4.1.187"/>
    </reaction>
</comment>
<dbReference type="InterPro" id="IPR004629">
    <property type="entry name" value="WecG_TagA_CpsF"/>
</dbReference>
<dbReference type="RefSeq" id="WP_077839588.1">
    <property type="nucleotide sequence ID" value="NZ_CP144906.1"/>
</dbReference>
<dbReference type="GO" id="GO:0071555">
    <property type="term" value="P:cell wall organization"/>
    <property type="evidence" value="ECO:0007669"/>
    <property type="project" value="UniProtKB-KW"/>
</dbReference>
<evidence type="ECO:0000313" key="12">
    <source>
        <dbReference type="Proteomes" id="UP000587880"/>
    </source>
</evidence>
<dbReference type="NCBIfam" id="TIGR00696">
    <property type="entry name" value="wecG_tagA_cpsF"/>
    <property type="match status" value="1"/>
</dbReference>
<dbReference type="UniPathway" id="UPA00632"/>
<reference evidence="7 12" key="3">
    <citation type="submission" date="2020-04" db="EMBL/GenBank/DDBJ databases">
        <authorList>
            <person name="Hitch T.C.A."/>
            <person name="Wylensek D."/>
            <person name="Clavel T."/>
        </authorList>
    </citation>
    <scope>NUCLEOTIDE SEQUENCE [LARGE SCALE GENOMIC DNA]</scope>
    <source>
        <strain evidence="7 12">WB01_NA02</strain>
    </source>
</reference>
<evidence type="ECO:0000313" key="8">
    <source>
        <dbReference type="EMBL" id="OOM59984.1"/>
    </source>
</evidence>
<dbReference type="Proteomes" id="UP000190959">
    <property type="component" value="Unassembled WGS sequence"/>
</dbReference>
<dbReference type="EC" id="2.4.1.187" evidence="5"/>
<evidence type="ECO:0000256" key="3">
    <source>
        <dbReference type="ARBA" id="ARBA00022944"/>
    </source>
</evidence>
<dbReference type="Proteomes" id="UP001194098">
    <property type="component" value="Unassembled WGS sequence"/>
</dbReference>
<evidence type="ECO:0000313" key="6">
    <source>
        <dbReference type="EMBL" id="MBC2475638.1"/>
    </source>
</evidence>
<evidence type="ECO:0000256" key="5">
    <source>
        <dbReference type="HAMAP-Rule" id="MF_02070"/>
    </source>
</evidence>
<proteinExistence type="inferred from homology"/>
<dbReference type="PANTHER" id="PTHR34136:SF1">
    <property type="entry name" value="UDP-N-ACETYL-D-MANNOSAMINURONIC ACID TRANSFERASE"/>
    <property type="match status" value="1"/>
</dbReference>
<dbReference type="EMBL" id="MWMH01000006">
    <property type="protein sequence ID" value="OOP72035.1"/>
    <property type="molecule type" value="Genomic_DNA"/>
</dbReference>
<dbReference type="InterPro" id="IPR034714">
    <property type="entry name" value="TagA_TarA"/>
</dbReference>
<evidence type="ECO:0000313" key="9">
    <source>
        <dbReference type="EMBL" id="OOP72035.1"/>
    </source>
</evidence>
<dbReference type="GO" id="GO:0047244">
    <property type="term" value="F:N-acetylglucosaminyldiphosphoundecaprenol N-acetyl-beta-D-mannosaminyltransferase activity"/>
    <property type="evidence" value="ECO:0007669"/>
    <property type="project" value="UniProtKB-UniRule"/>
</dbReference>
<name>A0A1S8S3G4_CLOBE</name>
<evidence type="ECO:0000256" key="1">
    <source>
        <dbReference type="ARBA" id="ARBA00022676"/>
    </source>
</evidence>
<protein>
    <recommendedName>
        <fullName evidence="5">N-acetylglucosaminyldiphosphoundecaprenol N-acetyl-beta-D-mannosaminyltransferase</fullName>
        <ecNumber evidence="5">2.4.1.187</ecNumber>
    </recommendedName>
    <alternativeName>
        <fullName evidence="5">N-acetylmannosaminyltransferase</fullName>
    </alternativeName>
    <alternativeName>
        <fullName evidence="5">UDP-N-acetylmannosamine transferase</fullName>
    </alternativeName>
    <alternativeName>
        <fullName evidence="5">UDP-N-acetylmannosamine:N-acetylglucosaminyl pyrophosphorylundecaprenol N-acetylmannosaminyltransferase</fullName>
    </alternativeName>
</protein>
<reference evidence="9 10" key="2">
    <citation type="submission" date="2017-02" db="EMBL/GenBank/DDBJ databases">
        <title>Genome sequence of Clostridium beijerinckii Br21.</title>
        <authorList>
            <person name="Fonseca B.C."/>
            <person name="Guazzaroni M.E."/>
            <person name="Riano-Pachon D.M."/>
            <person name="Reginatto V."/>
        </authorList>
    </citation>
    <scope>NUCLEOTIDE SEQUENCE [LARGE SCALE GENOMIC DNA]</scope>
    <source>
        <strain evidence="9 10">Br21</strain>
    </source>
</reference>
<keyword evidence="3 5" id="KW-0777">Teichoic acid biosynthesis</keyword>
<evidence type="ECO:0000313" key="10">
    <source>
        <dbReference type="Proteomes" id="UP000190959"/>
    </source>
</evidence>
<dbReference type="Proteomes" id="UP000587880">
    <property type="component" value="Unassembled WGS sequence"/>
</dbReference>
<reference evidence="8 11" key="1">
    <citation type="submission" date="2016-05" db="EMBL/GenBank/DDBJ databases">
        <title>Microbial solvent formation.</title>
        <authorList>
            <person name="Poehlein A."/>
            <person name="Montoya Solano J.D."/>
            <person name="Flitsch S."/>
            <person name="Krabben P."/>
            <person name="Duerre P."/>
            <person name="Daniel R."/>
        </authorList>
    </citation>
    <scope>NUCLEOTIDE SEQUENCE [LARGE SCALE GENOMIC DNA]</scope>
    <source>
        <strain evidence="8 11">DSM 53</strain>
    </source>
</reference>
<comment type="similarity">
    <text evidence="5">Belongs to the glycosyltransferase 26 family. TagA/TarA subfamily.</text>
</comment>
<reference evidence="6" key="5">
    <citation type="journal article" date="2022" name="Nat. Biotechnol.">
        <title>Carbon-negative production of acetone and isopropanol by gas fermentation at industrial pilot scale.</title>
        <authorList>
            <person name="Liew F.E."/>
            <person name="Nogle R."/>
            <person name="Abdalla T."/>
            <person name="Rasor B.J."/>
            <person name="Canter C."/>
            <person name="Jensen R.O."/>
            <person name="Wang L."/>
            <person name="Strutz J."/>
            <person name="Chirania P."/>
            <person name="De Tissera S."/>
            <person name="Mueller A.P."/>
            <person name="Ruan Z."/>
            <person name="Gao A."/>
            <person name="Tran L."/>
            <person name="Engle N.L."/>
            <person name="Bromley J.C."/>
            <person name="Daniell J."/>
            <person name="Conrado R."/>
            <person name="Tschaplinski T.J."/>
            <person name="Giannone R.J."/>
            <person name="Hettich R.L."/>
            <person name="Karim A.S."/>
            <person name="Simpson S.D."/>
            <person name="Brown S.D."/>
            <person name="Leang C."/>
            <person name="Jewett M.C."/>
            <person name="Kopke M."/>
        </authorList>
    </citation>
    <scope>NUCLEOTIDE SEQUENCE</scope>
    <source>
        <strain evidence="6">DJ015</strain>
    </source>
</reference>
<comment type="pathway">
    <text evidence="5">Cell wall biogenesis; teichoic acid biosynthesis.</text>
</comment>
<accession>A0A1S8S3G4</accession>
<evidence type="ECO:0000313" key="7">
    <source>
        <dbReference type="EMBL" id="NMF03543.1"/>
    </source>
</evidence>
<comment type="caution">
    <text evidence="8">The sequence shown here is derived from an EMBL/GenBank/DDBJ whole genome shotgun (WGS) entry which is preliminary data.</text>
</comment>
<evidence type="ECO:0000313" key="11">
    <source>
        <dbReference type="Proteomes" id="UP000190973"/>
    </source>
</evidence>
<comment type="function">
    <text evidence="5">Catalyzes the conversion of GlcNAc-PP-undecaprenol into ManNAc-GlcNAc-PP-undecaprenol, the first committed lipid intermediate in the de novo synthesis of teichoic acid.</text>
</comment>
<dbReference type="Proteomes" id="UP000190973">
    <property type="component" value="Unassembled WGS sequence"/>
</dbReference>
<organism evidence="8 11">
    <name type="scientific">Clostridium beijerinckii</name>
    <name type="common">Clostridium MP</name>
    <dbReference type="NCBI Taxonomy" id="1520"/>
    <lineage>
        <taxon>Bacteria</taxon>
        <taxon>Bacillati</taxon>
        <taxon>Bacillota</taxon>
        <taxon>Clostridia</taxon>
        <taxon>Eubacteriales</taxon>
        <taxon>Clostridiaceae</taxon>
        <taxon>Clostridium</taxon>
    </lineage>
</organism>
<keyword evidence="1 5" id="KW-0328">Glycosyltransferase</keyword>
<dbReference type="CDD" id="cd06533">
    <property type="entry name" value="Glyco_transf_WecG_TagA"/>
    <property type="match status" value="1"/>
</dbReference>
<keyword evidence="2 5" id="KW-0808">Transferase</keyword>
<dbReference type="EMBL" id="JABAGD010000002">
    <property type="protein sequence ID" value="NMF03543.1"/>
    <property type="molecule type" value="Genomic_DNA"/>
</dbReference>
<reference evidence="6" key="4">
    <citation type="submission" date="2020-04" db="EMBL/GenBank/DDBJ databases">
        <authorList>
            <person name="Brown S."/>
        </authorList>
    </citation>
    <scope>NUCLEOTIDE SEQUENCE</scope>
    <source>
        <strain evidence="6">DJ015</strain>
    </source>
</reference>
<dbReference type="AlphaFoldDB" id="A0A1S8S3G4"/>
<keyword evidence="4 5" id="KW-0961">Cell wall biogenesis/degradation</keyword>
<gene>
    <name evidence="8" type="primary">tagA_1</name>
    <name evidence="9" type="ORF">CBEIBR21_17410</name>
    <name evidence="8" type="ORF">CLBCK_31550</name>
    <name evidence="7" type="ORF">HF849_02070</name>
    <name evidence="6" type="ORF">HGI39_13185</name>
</gene>
<dbReference type="HAMAP" id="MF_02070">
    <property type="entry name" value="TagA_TarA"/>
    <property type="match status" value="1"/>
</dbReference>